<evidence type="ECO:0000256" key="10">
    <source>
        <dbReference type="RuleBase" id="RU363036"/>
    </source>
</evidence>
<evidence type="ECO:0000256" key="4">
    <source>
        <dbReference type="ARBA" id="ARBA00022598"/>
    </source>
</evidence>
<evidence type="ECO:0000256" key="2">
    <source>
        <dbReference type="ARBA" id="ARBA00005594"/>
    </source>
</evidence>
<dbReference type="FunFam" id="1.10.240.10:FF:000002">
    <property type="entry name" value="Tryptophan--tRNA ligase"/>
    <property type="match status" value="1"/>
</dbReference>
<dbReference type="EMBL" id="CADCXU010017606">
    <property type="protein sequence ID" value="CAB0006350.1"/>
    <property type="molecule type" value="Genomic_DNA"/>
</dbReference>
<dbReference type="EC" id="6.1.1.2" evidence="3"/>
<dbReference type="Gene3D" id="3.40.50.620">
    <property type="entry name" value="HUPs"/>
    <property type="match status" value="2"/>
</dbReference>
<name>A0A6H5GT92_9HEMI</name>
<evidence type="ECO:0000256" key="8">
    <source>
        <dbReference type="ARBA" id="ARBA00023146"/>
    </source>
</evidence>
<dbReference type="CDD" id="cd00806">
    <property type="entry name" value="TrpRS_core"/>
    <property type="match status" value="1"/>
</dbReference>
<comment type="similarity">
    <text evidence="2 10">Belongs to the class-I aminoacyl-tRNA synthetase family.</text>
</comment>
<comment type="subcellular location">
    <subcellularLocation>
        <location evidence="1">Mitochondrion</location>
    </subcellularLocation>
</comment>
<dbReference type="Gene3D" id="1.10.240.10">
    <property type="entry name" value="Tyrosyl-Transfer RNA Synthetase"/>
    <property type="match status" value="1"/>
</dbReference>
<dbReference type="InterPro" id="IPR002305">
    <property type="entry name" value="aa-tRNA-synth_Ic"/>
</dbReference>
<keyword evidence="5 10" id="KW-0547">Nucleotide-binding</keyword>
<keyword evidence="12" id="KW-1185">Reference proteome</keyword>
<dbReference type="GO" id="GO:0070183">
    <property type="term" value="P:mitochondrial tryptophanyl-tRNA aminoacylation"/>
    <property type="evidence" value="ECO:0007669"/>
    <property type="project" value="TreeGrafter"/>
</dbReference>
<dbReference type="GO" id="GO:0005524">
    <property type="term" value="F:ATP binding"/>
    <property type="evidence" value="ECO:0007669"/>
    <property type="project" value="UniProtKB-KW"/>
</dbReference>
<keyword evidence="6 10" id="KW-0067">ATP-binding</keyword>
<dbReference type="SUPFAM" id="SSF52374">
    <property type="entry name" value="Nucleotidylyl transferase"/>
    <property type="match status" value="1"/>
</dbReference>
<evidence type="ECO:0000313" key="11">
    <source>
        <dbReference type="EMBL" id="CAB0006350.1"/>
    </source>
</evidence>
<accession>A0A6H5GT92</accession>
<reference evidence="11 12" key="1">
    <citation type="submission" date="2020-02" db="EMBL/GenBank/DDBJ databases">
        <authorList>
            <person name="Ferguson B K."/>
        </authorList>
    </citation>
    <scope>NUCLEOTIDE SEQUENCE [LARGE SCALE GENOMIC DNA]</scope>
</reference>
<sequence length="354" mass="40015">MEEDSFFFHAGRSSRHKPDSRKFTIFLHAHAHFNWSHVRSWPKRVLSGIQPTGTLHLGNYFGAVEKWKHLQDKADGDVILSIVDLHSITFPQVPQHVLLGWVLGSLTTMARLYHFPQYKEKSESLKDIPLGLFVYPVLQAADILLYKSTHVPVGEDQVQHLHLAQHLVHAFNNKYGVTFPIPEYLVEAQSGAGRIKSLKEPGRKMSKSHPDQKSRIEITDSPDEIRSKIKKALTDFTSEVEYDPENRPGVSNLIDIHSLATNKNRTDIVREAAGLDTGQYKLVVAEAVIAKLAPIRAELMKLLDSKEYLDNVLAEGSAKAETIAAKTWEEVSRKIGFDDRHRTKKVRLVSEPIV</sequence>
<dbReference type="AlphaFoldDB" id="A0A6H5GT92"/>
<evidence type="ECO:0000256" key="5">
    <source>
        <dbReference type="ARBA" id="ARBA00022741"/>
    </source>
</evidence>
<dbReference type="NCBIfam" id="TIGR00233">
    <property type="entry name" value="trpS"/>
    <property type="match status" value="1"/>
</dbReference>
<dbReference type="InterPro" id="IPR002306">
    <property type="entry name" value="Trp-tRNA-ligase"/>
</dbReference>
<dbReference type="GO" id="GO:0004830">
    <property type="term" value="F:tryptophan-tRNA ligase activity"/>
    <property type="evidence" value="ECO:0007669"/>
    <property type="project" value="UniProtKB-EC"/>
</dbReference>
<organism evidence="11 12">
    <name type="scientific">Nesidiocoris tenuis</name>
    <dbReference type="NCBI Taxonomy" id="355587"/>
    <lineage>
        <taxon>Eukaryota</taxon>
        <taxon>Metazoa</taxon>
        <taxon>Ecdysozoa</taxon>
        <taxon>Arthropoda</taxon>
        <taxon>Hexapoda</taxon>
        <taxon>Insecta</taxon>
        <taxon>Pterygota</taxon>
        <taxon>Neoptera</taxon>
        <taxon>Paraneoptera</taxon>
        <taxon>Hemiptera</taxon>
        <taxon>Heteroptera</taxon>
        <taxon>Panheteroptera</taxon>
        <taxon>Cimicomorpha</taxon>
        <taxon>Miridae</taxon>
        <taxon>Dicyphina</taxon>
        <taxon>Nesidiocoris</taxon>
    </lineage>
</organism>
<evidence type="ECO:0000256" key="9">
    <source>
        <dbReference type="ARBA" id="ARBA00030268"/>
    </source>
</evidence>
<dbReference type="InterPro" id="IPR014729">
    <property type="entry name" value="Rossmann-like_a/b/a_fold"/>
</dbReference>
<dbReference type="PROSITE" id="PS00178">
    <property type="entry name" value="AA_TRNA_LIGASE_I"/>
    <property type="match status" value="1"/>
</dbReference>
<evidence type="ECO:0000256" key="3">
    <source>
        <dbReference type="ARBA" id="ARBA00013161"/>
    </source>
</evidence>
<evidence type="ECO:0000313" key="12">
    <source>
        <dbReference type="Proteomes" id="UP000479000"/>
    </source>
</evidence>
<dbReference type="OrthoDB" id="15808at2759"/>
<protein>
    <recommendedName>
        <fullName evidence="3">tryptophan--tRNA ligase</fullName>
        <ecNumber evidence="3">6.1.1.2</ecNumber>
    </recommendedName>
    <alternativeName>
        <fullName evidence="9">Tryptophanyl-tRNA synthetase</fullName>
    </alternativeName>
</protein>
<keyword evidence="8 10" id="KW-0030">Aminoacyl-tRNA synthetase</keyword>
<gene>
    <name evidence="11" type="ORF">NTEN_LOCUS11827</name>
</gene>
<dbReference type="PANTHER" id="PTHR43766">
    <property type="entry name" value="TRYPTOPHAN--TRNA LIGASE, MITOCHONDRIAL"/>
    <property type="match status" value="1"/>
</dbReference>
<dbReference type="Pfam" id="PF00579">
    <property type="entry name" value="tRNA-synt_1b"/>
    <property type="match status" value="2"/>
</dbReference>
<proteinExistence type="inferred from homology"/>
<dbReference type="Proteomes" id="UP000479000">
    <property type="component" value="Unassembled WGS sequence"/>
</dbReference>
<dbReference type="GO" id="GO:0005759">
    <property type="term" value="C:mitochondrial matrix"/>
    <property type="evidence" value="ECO:0007669"/>
    <property type="project" value="TreeGrafter"/>
</dbReference>
<evidence type="ECO:0000256" key="7">
    <source>
        <dbReference type="ARBA" id="ARBA00022917"/>
    </source>
</evidence>
<evidence type="ECO:0000256" key="1">
    <source>
        <dbReference type="ARBA" id="ARBA00004173"/>
    </source>
</evidence>
<evidence type="ECO:0000256" key="6">
    <source>
        <dbReference type="ARBA" id="ARBA00022840"/>
    </source>
</evidence>
<keyword evidence="4 10" id="KW-0436">Ligase</keyword>
<dbReference type="InterPro" id="IPR001412">
    <property type="entry name" value="aa-tRNA-synth_I_CS"/>
</dbReference>
<keyword evidence="7 10" id="KW-0648">Protein biosynthesis</keyword>
<dbReference type="PANTHER" id="PTHR43766:SF1">
    <property type="entry name" value="TRYPTOPHAN--TRNA LIGASE, MITOCHONDRIAL"/>
    <property type="match status" value="1"/>
</dbReference>
<dbReference type="PRINTS" id="PR01039">
    <property type="entry name" value="TRNASYNTHTRP"/>
</dbReference>
<dbReference type="InterPro" id="IPR050203">
    <property type="entry name" value="Trp-tRNA_synthetase"/>
</dbReference>